<keyword evidence="3" id="KW-1185">Reference proteome</keyword>
<sequence>MKKIVILLFAFAVLLGSISFGSARVNAAPPINYMDPGGGPSYTLVYSEYKTFDNSYVYSAIFSAVTFIVTKKVPALEAKSVGGSVATGLVTQWIQNKLGLGNTYVQVRQGISYNTYYKMYTYVESVIWYTNNSYITPIDVYYSDTLVRVPDDVLALHGLKNP</sequence>
<proteinExistence type="predicted"/>
<comment type="caution">
    <text evidence="2">The sequence shown here is derived from an EMBL/GenBank/DDBJ whole genome shotgun (WGS) entry which is preliminary data.</text>
</comment>
<reference evidence="2 3" key="1">
    <citation type="submission" date="2019-04" db="EMBL/GenBank/DDBJ databases">
        <title>Cohnella sp. nov., isolated from soil.</title>
        <authorList>
            <person name="Kim W."/>
        </authorList>
    </citation>
    <scope>NUCLEOTIDE SEQUENCE [LARGE SCALE GENOMIC DNA]</scope>
    <source>
        <strain evidence="2 3">CAU 1483</strain>
    </source>
</reference>
<evidence type="ECO:0000313" key="3">
    <source>
        <dbReference type="Proteomes" id="UP000309673"/>
    </source>
</evidence>
<dbReference type="RefSeq" id="WP_136779409.1">
    <property type="nucleotide sequence ID" value="NZ_SUPK01000010.1"/>
</dbReference>
<keyword evidence="1" id="KW-0732">Signal</keyword>
<name>A0A4U0F4V5_9BACL</name>
<protein>
    <submittedName>
        <fullName evidence="2">Uncharacterized protein</fullName>
    </submittedName>
</protein>
<evidence type="ECO:0000313" key="2">
    <source>
        <dbReference type="EMBL" id="TJY39606.1"/>
    </source>
</evidence>
<organism evidence="2 3">
    <name type="scientific">Cohnella pontilimi</name>
    <dbReference type="NCBI Taxonomy" id="2564100"/>
    <lineage>
        <taxon>Bacteria</taxon>
        <taxon>Bacillati</taxon>
        <taxon>Bacillota</taxon>
        <taxon>Bacilli</taxon>
        <taxon>Bacillales</taxon>
        <taxon>Paenibacillaceae</taxon>
        <taxon>Cohnella</taxon>
    </lineage>
</organism>
<dbReference type="AlphaFoldDB" id="A0A4U0F4V5"/>
<dbReference type="EMBL" id="SUPK01000010">
    <property type="protein sequence ID" value="TJY39606.1"/>
    <property type="molecule type" value="Genomic_DNA"/>
</dbReference>
<dbReference type="Proteomes" id="UP000309673">
    <property type="component" value="Unassembled WGS sequence"/>
</dbReference>
<accession>A0A4U0F4V5</accession>
<feature type="chain" id="PRO_5020343484" evidence="1">
    <location>
        <begin position="28"/>
        <end position="162"/>
    </location>
</feature>
<evidence type="ECO:0000256" key="1">
    <source>
        <dbReference type="SAM" id="SignalP"/>
    </source>
</evidence>
<feature type="signal peptide" evidence="1">
    <location>
        <begin position="1"/>
        <end position="27"/>
    </location>
</feature>
<gene>
    <name evidence="2" type="ORF">E5161_18710</name>
</gene>
<dbReference type="OrthoDB" id="2680581at2"/>